<dbReference type="EMBL" id="PGCI01000056">
    <property type="protein sequence ID" value="PLW44578.1"/>
    <property type="molecule type" value="Genomic_DNA"/>
</dbReference>
<organism evidence="2 3">
    <name type="scientific">Puccinia coronata f. sp. avenae</name>
    <dbReference type="NCBI Taxonomy" id="200324"/>
    <lineage>
        <taxon>Eukaryota</taxon>
        <taxon>Fungi</taxon>
        <taxon>Dikarya</taxon>
        <taxon>Basidiomycota</taxon>
        <taxon>Pucciniomycotina</taxon>
        <taxon>Pucciniomycetes</taxon>
        <taxon>Pucciniales</taxon>
        <taxon>Pucciniaceae</taxon>
        <taxon>Puccinia</taxon>
    </lineage>
</organism>
<evidence type="ECO:0000313" key="3">
    <source>
        <dbReference type="Proteomes" id="UP000235392"/>
    </source>
</evidence>
<accession>A0A2N5V3K2</accession>
<protein>
    <submittedName>
        <fullName evidence="2">Uncharacterized protein</fullName>
    </submittedName>
</protein>
<sequence length="285" mass="30982">MSHYSVPHQIQQQKNISVNLYKVVDNPEAIIQATNAGKRQANLLVTNLHCRVQQRGLNSHLPPLPPLPPPLAQEPNLPPPPLPPAAKPVVPYTPPCFGSLVVPFHRLDSPPSLFIQAPAPSSSMSVQPPPPPKPLMSGPSSGKGSADNKAELNYICLLMEAQHNSMVQAQQDRAASAKRMTCLKEASAQQITCLEEAIMLLSTKCEDPPAQLSATAAPLPLGQVNLQQFCISNGLFQGVKQFLKWVNLVQLFFVSKGVITHDTDKIFIVGSVIRKFNVLAFYSNP</sequence>
<evidence type="ECO:0000313" key="2">
    <source>
        <dbReference type="EMBL" id="PLW44578.1"/>
    </source>
</evidence>
<dbReference type="Proteomes" id="UP000235392">
    <property type="component" value="Unassembled WGS sequence"/>
</dbReference>
<feature type="compositionally biased region" description="Pro residues" evidence="1">
    <location>
        <begin position="62"/>
        <end position="78"/>
    </location>
</feature>
<reference evidence="2 3" key="1">
    <citation type="submission" date="2017-11" db="EMBL/GenBank/DDBJ databases">
        <title>De novo assembly and phasing of dikaryotic genomes from two isolates of Puccinia coronata f. sp. avenae, the causal agent of oat crown rust.</title>
        <authorList>
            <person name="Miller M.E."/>
            <person name="Zhang Y."/>
            <person name="Omidvar V."/>
            <person name="Sperschneider J."/>
            <person name="Schwessinger B."/>
            <person name="Raley C."/>
            <person name="Palmer J.M."/>
            <person name="Garnica D."/>
            <person name="Upadhyaya N."/>
            <person name="Rathjen J."/>
            <person name="Taylor J.M."/>
            <person name="Park R.F."/>
            <person name="Dodds P.N."/>
            <person name="Hirsch C.D."/>
            <person name="Kianian S.F."/>
            <person name="Figueroa M."/>
        </authorList>
    </citation>
    <scope>NUCLEOTIDE SEQUENCE [LARGE SCALE GENOMIC DNA]</scope>
    <source>
        <strain evidence="2">12SD80</strain>
    </source>
</reference>
<dbReference type="AlphaFoldDB" id="A0A2N5V3K2"/>
<gene>
    <name evidence="2" type="ORF">PCASD_05135</name>
</gene>
<evidence type="ECO:0000256" key="1">
    <source>
        <dbReference type="SAM" id="MobiDB-lite"/>
    </source>
</evidence>
<name>A0A2N5V3K2_9BASI</name>
<feature type="region of interest" description="Disordered" evidence="1">
    <location>
        <begin position="118"/>
        <end position="146"/>
    </location>
</feature>
<proteinExistence type="predicted"/>
<feature type="compositionally biased region" description="Low complexity" evidence="1">
    <location>
        <begin position="135"/>
        <end position="145"/>
    </location>
</feature>
<feature type="region of interest" description="Disordered" evidence="1">
    <location>
        <begin position="57"/>
        <end position="78"/>
    </location>
</feature>
<comment type="caution">
    <text evidence="2">The sequence shown here is derived from an EMBL/GenBank/DDBJ whole genome shotgun (WGS) entry which is preliminary data.</text>
</comment>